<protein>
    <submittedName>
        <fullName evidence="2">Uncharacterized protein</fullName>
    </submittedName>
</protein>
<sequence>MINIRLLTATAAAVALLCLTGCQPKEDPLYLGNNAIVLETDEGRNGLYVKDADIGGASGDSLFGERCFIDCSHAQLYYYGLGTEELTEMKLGDLLAGDEVTIDLRESEVKKAGNGSASAEKIQLMTQRMPAENPSEERSGESGGGSDSGGSDSGSSGSGSSGSGSSGSGGSDSGSSGSPRQAGANAEIPGSRAASLEESDYKGFAKQIQHIFSQRDIEALAQLCAYPVYVTTEANTEGLDVADAAGLKAQKDDIFTDAMLQAVAGVDPNRLTPSQAGIFVGSESGSPGLFFSLAEDGYLKIMGINAEVLSQ</sequence>
<accession>A0A174GPM8</accession>
<evidence type="ECO:0000256" key="1">
    <source>
        <dbReference type="SAM" id="MobiDB-lite"/>
    </source>
</evidence>
<reference evidence="2 3" key="1">
    <citation type="submission" date="2015-09" db="EMBL/GenBank/DDBJ databases">
        <authorList>
            <consortium name="Pathogen Informatics"/>
        </authorList>
    </citation>
    <scope>NUCLEOTIDE SEQUENCE [LARGE SCALE GENOMIC DNA]</scope>
    <source>
        <strain evidence="2 3">2789STDY5608850</strain>
    </source>
</reference>
<gene>
    <name evidence="2" type="ORF">ERS852407_03447</name>
</gene>
<dbReference type="Proteomes" id="UP000095651">
    <property type="component" value="Unassembled WGS sequence"/>
</dbReference>
<dbReference type="RefSeq" id="WP_055657027.1">
    <property type="nucleotide sequence ID" value="NZ_CABIXC010000009.1"/>
</dbReference>
<feature type="compositionally biased region" description="Gly residues" evidence="1">
    <location>
        <begin position="141"/>
        <end position="172"/>
    </location>
</feature>
<evidence type="ECO:0000313" key="3">
    <source>
        <dbReference type="Proteomes" id="UP000095651"/>
    </source>
</evidence>
<proteinExistence type="predicted"/>
<evidence type="ECO:0000313" key="2">
    <source>
        <dbReference type="EMBL" id="CUO63921.1"/>
    </source>
</evidence>
<name>A0A174GPM8_9FIRM</name>
<dbReference type="EMBL" id="CYZE01000009">
    <property type="protein sequence ID" value="CUO63921.1"/>
    <property type="molecule type" value="Genomic_DNA"/>
</dbReference>
<feature type="region of interest" description="Disordered" evidence="1">
    <location>
        <begin position="127"/>
        <end position="194"/>
    </location>
</feature>
<organism evidence="2 3">
    <name type="scientific">Hungatella hathewayi</name>
    <dbReference type="NCBI Taxonomy" id="154046"/>
    <lineage>
        <taxon>Bacteria</taxon>
        <taxon>Bacillati</taxon>
        <taxon>Bacillota</taxon>
        <taxon>Clostridia</taxon>
        <taxon>Lachnospirales</taxon>
        <taxon>Lachnospiraceae</taxon>
        <taxon>Hungatella</taxon>
    </lineage>
</organism>
<dbReference type="AlphaFoldDB" id="A0A174GPM8"/>